<dbReference type="STRING" id="84645.A0A498LPQ8"/>
<proteinExistence type="predicted"/>
<dbReference type="Proteomes" id="UP000290572">
    <property type="component" value="Unassembled WGS sequence"/>
</dbReference>
<feature type="region of interest" description="Disordered" evidence="1">
    <location>
        <begin position="180"/>
        <end position="202"/>
    </location>
</feature>
<gene>
    <name evidence="3" type="ORF">ROHU_031154</name>
</gene>
<reference evidence="3 4" key="1">
    <citation type="submission" date="2018-03" db="EMBL/GenBank/DDBJ databases">
        <title>Draft genome sequence of Rohu Carp (Labeo rohita).</title>
        <authorList>
            <person name="Das P."/>
            <person name="Kushwaha B."/>
            <person name="Joshi C.G."/>
            <person name="Kumar D."/>
            <person name="Nagpure N.S."/>
            <person name="Sahoo L."/>
            <person name="Das S.P."/>
            <person name="Bit A."/>
            <person name="Patnaik S."/>
            <person name="Meher P.K."/>
            <person name="Jayasankar P."/>
            <person name="Koringa P.G."/>
            <person name="Patel N.V."/>
            <person name="Hinsu A.T."/>
            <person name="Kumar R."/>
            <person name="Pandey M."/>
            <person name="Agarwal S."/>
            <person name="Srivastava S."/>
            <person name="Singh M."/>
            <person name="Iquebal M.A."/>
            <person name="Jaiswal S."/>
            <person name="Angadi U.B."/>
            <person name="Kumar N."/>
            <person name="Raza M."/>
            <person name="Shah T.M."/>
            <person name="Rai A."/>
            <person name="Jena J.K."/>
        </authorList>
    </citation>
    <scope>NUCLEOTIDE SEQUENCE [LARGE SCALE GENOMIC DNA]</scope>
    <source>
        <strain evidence="3">DASCIFA01</strain>
        <tissue evidence="3">Testis</tissue>
    </source>
</reference>
<keyword evidence="2" id="KW-0812">Transmembrane</keyword>
<comment type="caution">
    <text evidence="3">The sequence shown here is derived from an EMBL/GenBank/DDBJ whole genome shotgun (WGS) entry which is preliminary data.</text>
</comment>
<keyword evidence="2" id="KW-0472">Membrane</keyword>
<evidence type="ECO:0000256" key="2">
    <source>
        <dbReference type="SAM" id="Phobius"/>
    </source>
</evidence>
<organism evidence="3 4">
    <name type="scientific">Labeo rohita</name>
    <name type="common">Indian major carp</name>
    <name type="synonym">Cyprinus rohita</name>
    <dbReference type="NCBI Taxonomy" id="84645"/>
    <lineage>
        <taxon>Eukaryota</taxon>
        <taxon>Metazoa</taxon>
        <taxon>Chordata</taxon>
        <taxon>Craniata</taxon>
        <taxon>Vertebrata</taxon>
        <taxon>Euteleostomi</taxon>
        <taxon>Actinopterygii</taxon>
        <taxon>Neopterygii</taxon>
        <taxon>Teleostei</taxon>
        <taxon>Ostariophysi</taxon>
        <taxon>Cypriniformes</taxon>
        <taxon>Cyprinidae</taxon>
        <taxon>Labeoninae</taxon>
        <taxon>Labeonini</taxon>
        <taxon>Labeo</taxon>
    </lineage>
</organism>
<name>A0A498LPQ8_LABRO</name>
<dbReference type="EMBL" id="QBIY01013221">
    <property type="protein sequence ID" value="RXN10061.1"/>
    <property type="molecule type" value="Genomic_DNA"/>
</dbReference>
<keyword evidence="2" id="KW-1133">Transmembrane helix</keyword>
<dbReference type="InterPro" id="IPR026721">
    <property type="entry name" value="TMEM18"/>
</dbReference>
<sequence length="603" mass="67230">MTESKAKNISAIPIDGFSNVRITSLWSFLQSVDWSEPWLMGLLAFHVLCFAFTILSCKYYRLQICHFLLMGNREMAAPVKLRIILGENDSQRLILPGGMPETVIELVQEIKRQCGVDGDFRLQFMDVEFGNEFTNLVSMSDIQDKSSIKVIFNSVTPTQPDGTPPSLYSAAASRTLNDSSSLSSAGSSFDTDILSSPESTSSRSTVWPIVFPMPRFAYDSQLQLDRANAAFKETGALLNPDTKLKSAVLDGLAETIVQYKVYLSDREFDEVAEALVTANPCLKEPGSVTGYGGWKTSLKYKLANYRTKLRRLGCPEVTVNALTHKPESKCSPAYGVKKPKKAEVNYCPTYPAGETPETLEEIRVALLSEVKKRNNEHKLAAMMDKTFALRRQEVVSEAPMIADFKMRWPALFNVREVSTEFKRITTIHLQSKFFSELDVHSANLMKAYAKKGGVQGKQIKTIMAPITKTDTIEVRRECILKGLCVYLNEDPDKLVKQYLDVDESTQMAIAETVFGIFVIRQEGAEPGDDPADVGIVLEGVEVMSELGNVAFAVVMLLGLVYALNLSYPQELKYTFEVLQKIIMELDANKLSNKAQVLKTLLSR</sequence>
<dbReference type="Pfam" id="PF14770">
    <property type="entry name" value="TMEM18"/>
    <property type="match status" value="1"/>
</dbReference>
<evidence type="ECO:0000256" key="1">
    <source>
        <dbReference type="SAM" id="MobiDB-lite"/>
    </source>
</evidence>
<dbReference type="PANTHER" id="PTHR31025">
    <property type="entry name" value="SI:CH211-196P9.1-RELATED"/>
    <property type="match status" value="1"/>
</dbReference>
<keyword evidence="4" id="KW-1185">Reference proteome</keyword>
<evidence type="ECO:0000313" key="3">
    <source>
        <dbReference type="EMBL" id="RXN10061.1"/>
    </source>
</evidence>
<dbReference type="PANTHER" id="PTHR31025:SF27">
    <property type="entry name" value="SI:CH211-193K19.2-RELATED"/>
    <property type="match status" value="1"/>
</dbReference>
<protein>
    <submittedName>
        <fullName evidence="3">Sterile alpha motif domain-containing 3-like isoform X1</fullName>
    </submittedName>
</protein>
<evidence type="ECO:0000313" key="4">
    <source>
        <dbReference type="Proteomes" id="UP000290572"/>
    </source>
</evidence>
<dbReference type="AlphaFoldDB" id="A0A498LPQ8"/>
<accession>A0A498LPQ8</accession>
<feature type="transmembrane region" description="Helical" evidence="2">
    <location>
        <begin position="38"/>
        <end position="60"/>
    </location>
</feature>